<protein>
    <recommendedName>
        <fullName evidence="5">Transposase DDE domain-containing protein</fullName>
    </recommendedName>
</protein>
<reference evidence="1" key="1">
    <citation type="submission" date="2017-09" db="EMBL/GenBank/DDBJ databases">
        <authorList>
            <person name="Ehlers B."/>
            <person name="Leendertz F.H."/>
        </authorList>
    </citation>
    <scope>NUCLEOTIDE SEQUENCE [LARGE SCALE GENOMIC DNA]</scope>
    <source>
        <strain evidence="1">WG-1MB</strain>
    </source>
</reference>
<gene>
    <name evidence="2" type="ORF">C7960_1436</name>
    <name evidence="1" type="ORF">SAMN06295989_103201</name>
</gene>
<accession>A0A285F9Q2</accession>
<sequence length="119" mass="14561">MTLVLIKEYTGKNYRDVVNLVELVKLVELMVYRRKMRDEFDENIYHYRNLAETMFSVLERKYREELRTRKYRNQVKEVKFKFLFHNIGRAISVSVIIQMSFSTEPFLHNSRKYQNYGCC</sequence>
<keyword evidence="3" id="KW-1185">Reference proteome</keyword>
<evidence type="ECO:0000313" key="1">
    <source>
        <dbReference type="EMBL" id="SNY07444.1"/>
    </source>
</evidence>
<evidence type="ECO:0000313" key="4">
    <source>
        <dbReference type="Proteomes" id="UP000295404"/>
    </source>
</evidence>
<dbReference type="EMBL" id="SMMS01000001">
    <property type="protein sequence ID" value="TCL12206.1"/>
    <property type="molecule type" value="Genomic_DNA"/>
</dbReference>
<reference evidence="3" key="2">
    <citation type="submission" date="2017-09" db="EMBL/GenBank/DDBJ databases">
        <authorList>
            <person name="Varghese N."/>
            <person name="Submissions S."/>
        </authorList>
    </citation>
    <scope>NUCLEOTIDE SEQUENCE [LARGE SCALE GENOMIC DNA]</scope>
    <source>
        <strain evidence="3">WG-1MB</strain>
    </source>
</reference>
<organism evidence="1 3">
    <name type="scientific">Methanohalophilus euhalobius</name>
    <dbReference type="NCBI Taxonomy" id="51203"/>
    <lineage>
        <taxon>Archaea</taxon>
        <taxon>Methanobacteriati</taxon>
        <taxon>Methanobacteriota</taxon>
        <taxon>Stenosarchaea group</taxon>
        <taxon>Methanomicrobia</taxon>
        <taxon>Methanosarcinales</taxon>
        <taxon>Methanosarcinaceae</taxon>
        <taxon>Methanohalophilus</taxon>
    </lineage>
</organism>
<evidence type="ECO:0000313" key="3">
    <source>
        <dbReference type="Proteomes" id="UP000217726"/>
    </source>
</evidence>
<reference evidence="2 4" key="3">
    <citation type="submission" date="2019-03" db="EMBL/GenBank/DDBJ databases">
        <title>Subsurface microbial communities from deep shales in Ohio and West Virginia, USA.</title>
        <authorList>
            <person name="Wrighton K."/>
        </authorList>
    </citation>
    <scope>NUCLEOTIDE SEQUENCE [LARGE SCALE GENOMIC DNA]</scope>
    <source>
        <strain evidence="2 4">WG1_MB</strain>
    </source>
</reference>
<dbReference type="AlphaFoldDB" id="A0A285F9Q2"/>
<evidence type="ECO:0000313" key="2">
    <source>
        <dbReference type="EMBL" id="TCL12206.1"/>
    </source>
</evidence>
<dbReference type="EMBL" id="OBDR01000003">
    <property type="protein sequence ID" value="SNY07444.1"/>
    <property type="molecule type" value="Genomic_DNA"/>
</dbReference>
<evidence type="ECO:0008006" key="5">
    <source>
        <dbReference type="Google" id="ProtNLM"/>
    </source>
</evidence>
<proteinExistence type="predicted"/>
<dbReference type="Proteomes" id="UP000217726">
    <property type="component" value="Unassembled WGS sequence"/>
</dbReference>
<dbReference type="Proteomes" id="UP000295404">
    <property type="component" value="Unassembled WGS sequence"/>
</dbReference>
<name>A0A285F9Q2_9EURY</name>